<proteinExistence type="predicted"/>
<dbReference type="OrthoDB" id="500858at2"/>
<protein>
    <recommendedName>
        <fullName evidence="6">Protein kinase domain-containing protein</fullName>
    </recommendedName>
</protein>
<dbReference type="PROSITE" id="PS50011">
    <property type="entry name" value="PROTEIN_KINASE_DOM"/>
    <property type="match status" value="1"/>
</dbReference>
<evidence type="ECO:0000256" key="3">
    <source>
        <dbReference type="ARBA" id="ARBA00022777"/>
    </source>
</evidence>
<dbReference type="AlphaFoldDB" id="A0A2S8GRC7"/>
<evidence type="ECO:0000256" key="2">
    <source>
        <dbReference type="ARBA" id="ARBA00022741"/>
    </source>
</evidence>
<comment type="caution">
    <text evidence="7">The sequence shown here is derived from an EMBL/GenBank/DDBJ whole genome shotgun (WGS) entry which is preliminary data.</text>
</comment>
<evidence type="ECO:0000259" key="6">
    <source>
        <dbReference type="PROSITE" id="PS50011"/>
    </source>
</evidence>
<dbReference type="SMART" id="SM00220">
    <property type="entry name" value="S_TKc"/>
    <property type="match status" value="1"/>
</dbReference>
<dbReference type="Gene3D" id="1.10.510.10">
    <property type="entry name" value="Transferase(Phosphotransferase) domain 1"/>
    <property type="match status" value="1"/>
</dbReference>
<evidence type="ECO:0000256" key="5">
    <source>
        <dbReference type="PROSITE-ProRule" id="PRU00221"/>
    </source>
</evidence>
<dbReference type="GO" id="GO:0004674">
    <property type="term" value="F:protein serine/threonine kinase activity"/>
    <property type="evidence" value="ECO:0007669"/>
    <property type="project" value="TreeGrafter"/>
</dbReference>
<accession>A0A2S8GRC7</accession>
<dbReference type="Gene3D" id="3.30.200.20">
    <property type="entry name" value="Phosphorylase Kinase, domain 1"/>
    <property type="match status" value="1"/>
</dbReference>
<dbReference type="SUPFAM" id="SSF82171">
    <property type="entry name" value="DPP6 N-terminal domain-like"/>
    <property type="match status" value="1"/>
</dbReference>
<dbReference type="SUPFAM" id="SSF56112">
    <property type="entry name" value="Protein kinase-like (PK-like)"/>
    <property type="match status" value="1"/>
</dbReference>
<name>A0A2S8GRC7_9BACT</name>
<organism evidence="7 8">
    <name type="scientific">Blastopirellula marina</name>
    <dbReference type="NCBI Taxonomy" id="124"/>
    <lineage>
        <taxon>Bacteria</taxon>
        <taxon>Pseudomonadati</taxon>
        <taxon>Planctomycetota</taxon>
        <taxon>Planctomycetia</taxon>
        <taxon>Pirellulales</taxon>
        <taxon>Pirellulaceae</taxon>
        <taxon>Blastopirellula</taxon>
    </lineage>
</organism>
<dbReference type="PANTHER" id="PTHR43289">
    <property type="entry name" value="MITOGEN-ACTIVATED PROTEIN KINASE KINASE KINASE 20-RELATED"/>
    <property type="match status" value="1"/>
</dbReference>
<feature type="domain" description="Protein kinase" evidence="6">
    <location>
        <begin position="75"/>
        <end position="380"/>
    </location>
</feature>
<sequence>MSEYDAELDDLIARYLDLTDDGAVVDVDHFIADYPESLRQAFLEFVQLEDGLQRLNELGGIPQQRNGVEQTVGNYRLLRKISHGGMGIVYVGEDIESGDLVAIKLLRRAIRNEQTYRRRLERESRAIAALKHPHVVQPISSGIGAGATYFAMELIDGVSLDRVIQHWQKEAAQQDHETPPLGEQETVTTPITHADIGSCASFFGSNRLTKIAELLANIADALHVAHESGIVHRDVKPSNILIDVDGNIWLTDFGLASIGDDENDLTLTATGEVLGTPAYMSPEQATGQRSEIDRSSDIYSLGATLYELATLRRPYSGPREKIIQDLLSGRYKAPSKVQPEVPAELEAIISHAMELHRRDRYATAQDFAADLRRFATHARVHAPIRGPIYAALRWCVRNPRTTMLAVGGCVLIAMVAISVQTLNSWSLSRLNDELNITNERLIGVNRDLDASQERLKRELYAANLSSAFEAYNDRDLLSIKKQLQPYGPSQTDVARPLPQRLLEALTESPLSTVICQHEGPATQFVIAEDDSFILSAGHDGQVSQSTLDGKLLKTFKTGGKLDSLAIDPRSRTFVTGKNLPFGYNGVDCHSLEDGKVVHQGVKLWYGVEEVTVSPSGAWYAAAERYNDVVVFAKGGEVRARWNTCTRNESLEFIDDDRLLCIGELDDGPRSLYLWDLKTDEKKRIIENVYKFCVSRNADGEPVWVIGAGSDDVQMLHWESENCTPFLIDSASRIRCIDIRGEDFTAVAGCDDGTVYVWESIRDWTHPPAPDRVVKVSDQRITDVQLLPLVASPVDSKTAALPNTIPRVRFITSSEDGTVQLHSMPDRNPIVPPGLTAVYRVELDDPFRDPQRDHLVYLPYENGKLVCLDVETLDATTIYQHDELIYRGVCSGDRIYITSPRGVFDIDRSNGQASRHWEYSGSQSRSKAMLIVDDTLYILYSTQLVAIPLSGEGKPKVTKLSYHDGLLLAKSEKPEVRLLIYTYRALLELGTDGHINVRHLTESIKDGYMRVLYSQDREMLAIARNTDEIEVTYRSTGITRTLSGHRQGMTSLELIDNDTALMSVSADRTIRFWHLETERELGRLELGKHCPNHALYFPNQNAIVTTHSSGEVKVWRVAEQ</sequence>
<keyword evidence="2" id="KW-0547">Nucleotide-binding</keyword>
<dbReference type="RefSeq" id="WP_105334437.1">
    <property type="nucleotide sequence ID" value="NZ_PUHZ01000006.1"/>
</dbReference>
<keyword evidence="5" id="KW-0853">WD repeat</keyword>
<evidence type="ECO:0000313" key="8">
    <source>
        <dbReference type="Proteomes" id="UP000237819"/>
    </source>
</evidence>
<dbReference type="InterPro" id="IPR036322">
    <property type="entry name" value="WD40_repeat_dom_sf"/>
</dbReference>
<dbReference type="Pfam" id="PF00069">
    <property type="entry name" value="Pkinase"/>
    <property type="match status" value="1"/>
</dbReference>
<dbReference type="PROSITE" id="PS50082">
    <property type="entry name" value="WD_REPEATS_2"/>
    <property type="match status" value="1"/>
</dbReference>
<evidence type="ECO:0000313" key="7">
    <source>
        <dbReference type="EMBL" id="PQO46988.1"/>
    </source>
</evidence>
<evidence type="ECO:0000256" key="1">
    <source>
        <dbReference type="ARBA" id="ARBA00022679"/>
    </source>
</evidence>
<keyword evidence="3" id="KW-0418">Kinase</keyword>
<dbReference type="Proteomes" id="UP000237819">
    <property type="component" value="Unassembled WGS sequence"/>
</dbReference>
<dbReference type="CDD" id="cd14014">
    <property type="entry name" value="STKc_PknB_like"/>
    <property type="match status" value="1"/>
</dbReference>
<reference evidence="7 8" key="1">
    <citation type="submission" date="2018-02" db="EMBL/GenBank/DDBJ databases">
        <title>Comparative genomes isolates from brazilian mangrove.</title>
        <authorList>
            <person name="Araujo J.E."/>
            <person name="Taketani R.G."/>
            <person name="Silva M.C.P."/>
            <person name="Loureco M.V."/>
            <person name="Andreote F.D."/>
        </authorList>
    </citation>
    <scope>NUCLEOTIDE SEQUENCE [LARGE SCALE GENOMIC DNA]</scope>
    <source>
        <strain evidence="7 8">Nap-Phe MGV</strain>
    </source>
</reference>
<dbReference type="InterPro" id="IPR001680">
    <property type="entry name" value="WD40_rpt"/>
</dbReference>
<feature type="repeat" description="WD" evidence="5">
    <location>
        <begin position="1041"/>
        <end position="1082"/>
    </location>
</feature>
<dbReference type="InterPro" id="IPR000719">
    <property type="entry name" value="Prot_kinase_dom"/>
</dbReference>
<evidence type="ECO:0000256" key="4">
    <source>
        <dbReference type="ARBA" id="ARBA00022840"/>
    </source>
</evidence>
<dbReference type="GO" id="GO:0005524">
    <property type="term" value="F:ATP binding"/>
    <property type="evidence" value="ECO:0007669"/>
    <property type="project" value="UniProtKB-KW"/>
</dbReference>
<dbReference type="InterPro" id="IPR008271">
    <property type="entry name" value="Ser/Thr_kinase_AS"/>
</dbReference>
<dbReference type="PANTHER" id="PTHR43289:SF6">
    <property type="entry name" value="SERINE_THREONINE-PROTEIN KINASE NEKL-3"/>
    <property type="match status" value="1"/>
</dbReference>
<dbReference type="InterPro" id="IPR015943">
    <property type="entry name" value="WD40/YVTN_repeat-like_dom_sf"/>
</dbReference>
<keyword evidence="1" id="KW-0808">Transferase</keyword>
<dbReference type="PROSITE" id="PS00108">
    <property type="entry name" value="PROTEIN_KINASE_ST"/>
    <property type="match status" value="1"/>
</dbReference>
<dbReference type="Gene3D" id="2.130.10.10">
    <property type="entry name" value="YVTN repeat-like/Quinoprotein amine dehydrogenase"/>
    <property type="match status" value="3"/>
</dbReference>
<dbReference type="Pfam" id="PF00400">
    <property type="entry name" value="WD40"/>
    <property type="match status" value="1"/>
</dbReference>
<keyword evidence="4" id="KW-0067">ATP-binding</keyword>
<dbReference type="PROSITE" id="PS50294">
    <property type="entry name" value="WD_REPEATS_REGION"/>
    <property type="match status" value="1"/>
</dbReference>
<dbReference type="SMART" id="SM00320">
    <property type="entry name" value="WD40"/>
    <property type="match status" value="5"/>
</dbReference>
<dbReference type="EMBL" id="PUHZ01000006">
    <property type="protein sequence ID" value="PQO46988.1"/>
    <property type="molecule type" value="Genomic_DNA"/>
</dbReference>
<dbReference type="InterPro" id="IPR011009">
    <property type="entry name" value="Kinase-like_dom_sf"/>
</dbReference>
<gene>
    <name evidence="7" type="ORF">C5Y93_05685</name>
</gene>
<dbReference type="SUPFAM" id="SSF50978">
    <property type="entry name" value="WD40 repeat-like"/>
    <property type="match status" value="1"/>
</dbReference>